<reference evidence="3" key="2">
    <citation type="journal article" date="2021" name="PeerJ">
        <title>Extensive microbial diversity within the chicken gut microbiome revealed by metagenomics and culture.</title>
        <authorList>
            <person name="Gilroy R."/>
            <person name="Ravi A."/>
            <person name="Getino M."/>
            <person name="Pursley I."/>
            <person name="Horton D.L."/>
            <person name="Alikhan N.F."/>
            <person name="Baker D."/>
            <person name="Gharbi K."/>
            <person name="Hall N."/>
            <person name="Watson M."/>
            <person name="Adriaenssens E.M."/>
            <person name="Foster-Nyarko E."/>
            <person name="Jarju S."/>
            <person name="Secka A."/>
            <person name="Antonio M."/>
            <person name="Oren A."/>
            <person name="Chaudhuri R.R."/>
            <person name="La Ragione R."/>
            <person name="Hildebrand F."/>
            <person name="Pallen M.J."/>
        </authorList>
    </citation>
    <scope>NUCLEOTIDE SEQUENCE</scope>
    <source>
        <strain evidence="3">CHK195-12923</strain>
    </source>
</reference>
<keyword evidence="3" id="KW-0645">Protease</keyword>
<feature type="transmembrane region" description="Helical" evidence="1">
    <location>
        <begin position="245"/>
        <end position="270"/>
    </location>
</feature>
<feature type="transmembrane region" description="Helical" evidence="1">
    <location>
        <begin position="218"/>
        <end position="239"/>
    </location>
</feature>
<evidence type="ECO:0000313" key="3">
    <source>
        <dbReference type="EMBL" id="HIU61081.1"/>
    </source>
</evidence>
<reference evidence="3" key="1">
    <citation type="submission" date="2020-10" db="EMBL/GenBank/DDBJ databases">
        <authorList>
            <person name="Gilroy R."/>
        </authorList>
    </citation>
    <scope>NUCLEOTIDE SEQUENCE</scope>
    <source>
        <strain evidence="3">CHK195-12923</strain>
    </source>
</reference>
<dbReference type="Proteomes" id="UP000824110">
    <property type="component" value="Unassembled WGS sequence"/>
</dbReference>
<feature type="domain" description="CAAX prenyl protease 2/Lysostaphin resistance protein A-like" evidence="2">
    <location>
        <begin position="136"/>
        <end position="223"/>
    </location>
</feature>
<sequence>MENFKGGIGSATGGMAFSAVVVFYVFLSLICSLVCTAAGLAADDAVYIYINYLVAPVAIAIGITLVLKVQKASFRTLVPLRMPKKLCAKWCAAAVLLTFGLLFSASWINVGFSLLLERLGYESTVNYFPPLGGGGVALALLVIAVIPALFEETLFRGVVLGNIREQAGGLNAVFLCGMCFALFHASALQTFYQFVCGCAFALLAIRSRSLIPSVIAHFINNAVIIVLQACGLDTSGTIFDWAPLWAAILVTVLSALSFAASLTMLIVGWSPEKPQKGGVSKFFVTAALGIAALVIIWIAGLFA</sequence>
<accession>A0A9D1MJ56</accession>
<feature type="transmembrane region" description="Helical" evidence="1">
    <location>
        <begin position="48"/>
        <end position="69"/>
    </location>
</feature>
<proteinExistence type="predicted"/>
<organism evidence="3 4">
    <name type="scientific">Candidatus Coproplasma excrementigallinarum</name>
    <dbReference type="NCBI Taxonomy" id="2840747"/>
    <lineage>
        <taxon>Bacteria</taxon>
        <taxon>Bacillati</taxon>
        <taxon>Bacillota</taxon>
        <taxon>Clostridia</taxon>
        <taxon>Eubacteriales</taxon>
        <taxon>Candidatus Coproplasma</taxon>
    </lineage>
</organism>
<dbReference type="AlphaFoldDB" id="A0A9D1MJ56"/>
<evidence type="ECO:0000259" key="2">
    <source>
        <dbReference type="Pfam" id="PF02517"/>
    </source>
</evidence>
<evidence type="ECO:0000313" key="4">
    <source>
        <dbReference type="Proteomes" id="UP000824110"/>
    </source>
</evidence>
<keyword evidence="1" id="KW-1133">Transmembrane helix</keyword>
<evidence type="ECO:0000256" key="1">
    <source>
        <dbReference type="SAM" id="Phobius"/>
    </source>
</evidence>
<keyword evidence="1" id="KW-0472">Membrane</keyword>
<dbReference type="EMBL" id="DVNE01000003">
    <property type="protein sequence ID" value="HIU61081.1"/>
    <property type="molecule type" value="Genomic_DNA"/>
</dbReference>
<dbReference type="InterPro" id="IPR003675">
    <property type="entry name" value="Rce1/LyrA-like_dom"/>
</dbReference>
<feature type="transmembrane region" description="Helical" evidence="1">
    <location>
        <begin position="136"/>
        <end position="155"/>
    </location>
</feature>
<dbReference type="PANTHER" id="PTHR36435:SF1">
    <property type="entry name" value="CAAX AMINO TERMINAL PROTEASE FAMILY PROTEIN"/>
    <property type="match status" value="1"/>
</dbReference>
<dbReference type="GO" id="GO:0004175">
    <property type="term" value="F:endopeptidase activity"/>
    <property type="evidence" value="ECO:0007669"/>
    <property type="project" value="UniProtKB-ARBA"/>
</dbReference>
<dbReference type="PANTHER" id="PTHR36435">
    <property type="entry name" value="SLR1288 PROTEIN"/>
    <property type="match status" value="1"/>
</dbReference>
<feature type="transmembrane region" description="Helical" evidence="1">
    <location>
        <begin position="90"/>
        <end position="116"/>
    </location>
</feature>
<dbReference type="GO" id="GO:0008237">
    <property type="term" value="F:metallopeptidase activity"/>
    <property type="evidence" value="ECO:0007669"/>
    <property type="project" value="UniProtKB-KW"/>
</dbReference>
<protein>
    <submittedName>
        <fullName evidence="3">CPBP family intramembrane metalloprotease</fullName>
    </submittedName>
</protein>
<dbReference type="Pfam" id="PF02517">
    <property type="entry name" value="Rce1-like"/>
    <property type="match status" value="1"/>
</dbReference>
<feature type="transmembrane region" description="Helical" evidence="1">
    <location>
        <begin position="21"/>
        <end position="42"/>
    </location>
</feature>
<feature type="transmembrane region" description="Helical" evidence="1">
    <location>
        <begin position="167"/>
        <end position="185"/>
    </location>
</feature>
<feature type="transmembrane region" description="Helical" evidence="1">
    <location>
        <begin position="282"/>
        <end position="302"/>
    </location>
</feature>
<name>A0A9D1MJ56_9FIRM</name>
<gene>
    <name evidence="3" type="ORF">IAB69_00320</name>
</gene>
<comment type="caution">
    <text evidence="3">The sequence shown here is derived from an EMBL/GenBank/DDBJ whole genome shotgun (WGS) entry which is preliminary data.</text>
</comment>
<dbReference type="InterPro" id="IPR052710">
    <property type="entry name" value="CAAX_protease"/>
</dbReference>
<keyword evidence="3" id="KW-0482">Metalloprotease</keyword>
<dbReference type="GO" id="GO:0080120">
    <property type="term" value="P:CAAX-box protein maturation"/>
    <property type="evidence" value="ECO:0007669"/>
    <property type="project" value="UniProtKB-ARBA"/>
</dbReference>
<keyword evidence="1" id="KW-0812">Transmembrane</keyword>
<keyword evidence="3" id="KW-0378">Hydrolase</keyword>